<name>A0A0E9XBG9_ANGAN</name>
<dbReference type="AlphaFoldDB" id="A0A0E9XBG9"/>
<proteinExistence type="predicted"/>
<accession>A0A0E9XBG9</accession>
<reference evidence="1" key="2">
    <citation type="journal article" date="2015" name="Fish Shellfish Immunol.">
        <title>Early steps in the European eel (Anguilla anguilla)-Vibrio vulnificus interaction in the gills: Role of the RtxA13 toxin.</title>
        <authorList>
            <person name="Callol A."/>
            <person name="Pajuelo D."/>
            <person name="Ebbesson L."/>
            <person name="Teles M."/>
            <person name="MacKenzie S."/>
            <person name="Amaro C."/>
        </authorList>
    </citation>
    <scope>NUCLEOTIDE SEQUENCE</scope>
</reference>
<dbReference type="EMBL" id="GBXM01008598">
    <property type="protein sequence ID" value="JAH99979.1"/>
    <property type="molecule type" value="Transcribed_RNA"/>
</dbReference>
<protein>
    <submittedName>
        <fullName evidence="1">Uncharacterized protein</fullName>
    </submittedName>
</protein>
<reference evidence="1" key="1">
    <citation type="submission" date="2014-11" db="EMBL/GenBank/DDBJ databases">
        <authorList>
            <person name="Amaro Gonzalez C."/>
        </authorList>
    </citation>
    <scope>NUCLEOTIDE SEQUENCE</scope>
</reference>
<organism evidence="1">
    <name type="scientific">Anguilla anguilla</name>
    <name type="common">European freshwater eel</name>
    <name type="synonym">Muraena anguilla</name>
    <dbReference type="NCBI Taxonomy" id="7936"/>
    <lineage>
        <taxon>Eukaryota</taxon>
        <taxon>Metazoa</taxon>
        <taxon>Chordata</taxon>
        <taxon>Craniata</taxon>
        <taxon>Vertebrata</taxon>
        <taxon>Euteleostomi</taxon>
        <taxon>Actinopterygii</taxon>
        <taxon>Neopterygii</taxon>
        <taxon>Teleostei</taxon>
        <taxon>Anguilliformes</taxon>
        <taxon>Anguillidae</taxon>
        <taxon>Anguilla</taxon>
    </lineage>
</organism>
<evidence type="ECO:0000313" key="1">
    <source>
        <dbReference type="EMBL" id="JAH99979.1"/>
    </source>
</evidence>
<sequence>MFSFPNTPFRMKGRSQF</sequence>